<dbReference type="GO" id="GO:0006308">
    <property type="term" value="P:DNA catabolic process"/>
    <property type="evidence" value="ECO:0007669"/>
    <property type="project" value="InterPro"/>
</dbReference>
<sequence>MKRRFAILLSLCFSITLPLDVYAWGALGHETIGYVAMNFLSSGALQFVQDTIDDSFDNSLGPAGPWADTVRSEAAFRFSAPFHFIDAEDDPLDGSCSVEEDRDCGNTGCILTAIANYTQRVVSTSLSFTQRQQALMFIDHFLGDIGQPLHVEAFEVGGNDIDAICGGKKTNLHAAWDTGMLETNLDAKFDGSVTEWADSLTTSIKSGSFKSQAASWISCSSITEVSKLRRSDGHQLRDEILAFLGRDTEGSEGRVRARVFGNEPELACPLLWAREANAFDCTTVFNFTTGEDLCTGTYFANAIPVIEEQIAKQGFRLAAWLNVIFDGETNLP</sequence>
<feature type="signal peptide" evidence="8">
    <location>
        <begin position="1"/>
        <end position="23"/>
    </location>
</feature>
<proteinExistence type="inferred from homology"/>
<keyword evidence="4" id="KW-0255">Endonuclease</keyword>
<evidence type="ECO:0000256" key="7">
    <source>
        <dbReference type="ARBA" id="ARBA00023180"/>
    </source>
</evidence>
<evidence type="ECO:0000313" key="9">
    <source>
        <dbReference type="EMBL" id="PAV17888.1"/>
    </source>
</evidence>
<dbReference type="Pfam" id="PF02265">
    <property type="entry name" value="S1-P1_nuclease"/>
    <property type="match status" value="1"/>
</dbReference>
<dbReference type="Gene3D" id="1.10.575.10">
    <property type="entry name" value="P1 Nuclease"/>
    <property type="match status" value="1"/>
</dbReference>
<dbReference type="OrthoDB" id="441446at2759"/>
<dbReference type="PANTHER" id="PTHR33146">
    <property type="entry name" value="ENDONUCLEASE 4"/>
    <property type="match status" value="1"/>
</dbReference>
<dbReference type="Proteomes" id="UP000217199">
    <property type="component" value="Unassembled WGS sequence"/>
</dbReference>
<dbReference type="GO" id="GO:0016788">
    <property type="term" value="F:hydrolase activity, acting on ester bonds"/>
    <property type="evidence" value="ECO:0007669"/>
    <property type="project" value="InterPro"/>
</dbReference>
<comment type="caution">
    <text evidence="9">The sequence shown here is derived from an EMBL/GenBank/DDBJ whole genome shotgun (WGS) entry which is preliminary data.</text>
</comment>
<dbReference type="STRING" id="2282107.A0A286UEA9"/>
<keyword evidence="6" id="KW-1015">Disulfide bond</keyword>
<keyword evidence="10" id="KW-1185">Reference proteome</keyword>
<feature type="chain" id="PRO_5013635472" evidence="8">
    <location>
        <begin position="24"/>
        <end position="332"/>
    </location>
</feature>
<dbReference type="EMBL" id="NBII01000006">
    <property type="protein sequence ID" value="PAV17888.1"/>
    <property type="molecule type" value="Genomic_DNA"/>
</dbReference>
<dbReference type="SUPFAM" id="SSF48537">
    <property type="entry name" value="Phospholipase C/P1 nuclease"/>
    <property type="match status" value="2"/>
</dbReference>
<dbReference type="PANTHER" id="PTHR33146:SF26">
    <property type="entry name" value="ENDONUCLEASE 4"/>
    <property type="match status" value="1"/>
</dbReference>
<dbReference type="InterPro" id="IPR008947">
    <property type="entry name" value="PLipase_C/P1_nuclease_dom_sf"/>
</dbReference>
<dbReference type="CDD" id="cd11010">
    <property type="entry name" value="S1-P1_nuclease"/>
    <property type="match status" value="1"/>
</dbReference>
<keyword evidence="7" id="KW-0325">Glycoprotein</keyword>
<evidence type="ECO:0000313" key="10">
    <source>
        <dbReference type="Proteomes" id="UP000217199"/>
    </source>
</evidence>
<name>A0A286UEA9_9AGAM</name>
<protein>
    <submittedName>
        <fullName evidence="9">Nuclease Le1</fullName>
    </submittedName>
</protein>
<evidence type="ECO:0000256" key="2">
    <source>
        <dbReference type="ARBA" id="ARBA00022722"/>
    </source>
</evidence>
<keyword evidence="8" id="KW-0732">Signal</keyword>
<keyword evidence="5" id="KW-0378">Hydrolase</keyword>
<dbReference type="AlphaFoldDB" id="A0A286UEA9"/>
<gene>
    <name evidence="9" type="ORF">PNOK_0637400</name>
</gene>
<evidence type="ECO:0000256" key="3">
    <source>
        <dbReference type="ARBA" id="ARBA00022723"/>
    </source>
</evidence>
<keyword evidence="3" id="KW-0479">Metal-binding</keyword>
<evidence type="ECO:0000256" key="6">
    <source>
        <dbReference type="ARBA" id="ARBA00023157"/>
    </source>
</evidence>
<comment type="similarity">
    <text evidence="1">Belongs to the nuclease type I family.</text>
</comment>
<dbReference type="GO" id="GO:0004519">
    <property type="term" value="F:endonuclease activity"/>
    <property type="evidence" value="ECO:0007669"/>
    <property type="project" value="UniProtKB-KW"/>
</dbReference>
<accession>A0A286UEA9</accession>
<evidence type="ECO:0000256" key="5">
    <source>
        <dbReference type="ARBA" id="ARBA00022801"/>
    </source>
</evidence>
<keyword evidence="2" id="KW-0540">Nuclease</keyword>
<evidence type="ECO:0000256" key="4">
    <source>
        <dbReference type="ARBA" id="ARBA00022759"/>
    </source>
</evidence>
<evidence type="ECO:0000256" key="8">
    <source>
        <dbReference type="SAM" id="SignalP"/>
    </source>
</evidence>
<dbReference type="InterPro" id="IPR003154">
    <property type="entry name" value="S1/P1nuclease"/>
</dbReference>
<dbReference type="GO" id="GO:0003676">
    <property type="term" value="F:nucleic acid binding"/>
    <property type="evidence" value="ECO:0007669"/>
    <property type="project" value="InterPro"/>
</dbReference>
<dbReference type="InParanoid" id="A0A286UEA9"/>
<evidence type="ECO:0000256" key="1">
    <source>
        <dbReference type="ARBA" id="ARBA00009547"/>
    </source>
</evidence>
<dbReference type="GO" id="GO:0046872">
    <property type="term" value="F:metal ion binding"/>
    <property type="evidence" value="ECO:0007669"/>
    <property type="project" value="UniProtKB-KW"/>
</dbReference>
<organism evidence="9 10">
    <name type="scientific">Pyrrhoderma noxium</name>
    <dbReference type="NCBI Taxonomy" id="2282107"/>
    <lineage>
        <taxon>Eukaryota</taxon>
        <taxon>Fungi</taxon>
        <taxon>Dikarya</taxon>
        <taxon>Basidiomycota</taxon>
        <taxon>Agaricomycotina</taxon>
        <taxon>Agaricomycetes</taxon>
        <taxon>Hymenochaetales</taxon>
        <taxon>Hymenochaetaceae</taxon>
        <taxon>Pyrrhoderma</taxon>
    </lineage>
</organism>
<reference evidence="9 10" key="1">
    <citation type="journal article" date="2017" name="Mol. Ecol.">
        <title>Comparative and population genomic landscape of Phellinus noxius: A hypervariable fungus causing root rot in trees.</title>
        <authorList>
            <person name="Chung C.L."/>
            <person name="Lee T.J."/>
            <person name="Akiba M."/>
            <person name="Lee H.H."/>
            <person name="Kuo T.H."/>
            <person name="Liu D."/>
            <person name="Ke H.M."/>
            <person name="Yokoi T."/>
            <person name="Roa M.B."/>
            <person name="Lu M.J."/>
            <person name="Chang Y.Y."/>
            <person name="Ann P.J."/>
            <person name="Tsai J.N."/>
            <person name="Chen C.Y."/>
            <person name="Tzean S.S."/>
            <person name="Ota Y."/>
            <person name="Hattori T."/>
            <person name="Sahashi N."/>
            <person name="Liou R.F."/>
            <person name="Kikuchi T."/>
            <person name="Tsai I.J."/>
        </authorList>
    </citation>
    <scope>NUCLEOTIDE SEQUENCE [LARGE SCALE GENOMIC DNA]</scope>
    <source>
        <strain evidence="9 10">FFPRI411160</strain>
    </source>
</reference>